<dbReference type="EMBL" id="MLYV02001205">
    <property type="protein sequence ID" value="PSR72205.1"/>
    <property type="molecule type" value="Genomic_DNA"/>
</dbReference>
<dbReference type="AlphaFoldDB" id="A0A2R6NII7"/>
<proteinExistence type="predicted"/>
<accession>A0A2R6NII7</accession>
<organism evidence="1 2">
    <name type="scientific">Hermanssonia centrifuga</name>
    <dbReference type="NCBI Taxonomy" id="98765"/>
    <lineage>
        <taxon>Eukaryota</taxon>
        <taxon>Fungi</taxon>
        <taxon>Dikarya</taxon>
        <taxon>Basidiomycota</taxon>
        <taxon>Agaricomycotina</taxon>
        <taxon>Agaricomycetes</taxon>
        <taxon>Polyporales</taxon>
        <taxon>Meruliaceae</taxon>
        <taxon>Hermanssonia</taxon>
    </lineage>
</organism>
<name>A0A2R6NII7_9APHY</name>
<reference evidence="1 2" key="1">
    <citation type="submission" date="2018-02" db="EMBL/GenBank/DDBJ databases">
        <title>Genome sequence of the basidiomycete white-rot fungus Phlebia centrifuga.</title>
        <authorList>
            <person name="Granchi Z."/>
            <person name="Peng M."/>
            <person name="de Vries R.P."/>
            <person name="Hilden K."/>
            <person name="Makela M.R."/>
            <person name="Grigoriev I."/>
            <person name="Riley R."/>
        </authorList>
    </citation>
    <scope>NUCLEOTIDE SEQUENCE [LARGE SCALE GENOMIC DNA]</scope>
    <source>
        <strain evidence="1 2">FBCC195</strain>
    </source>
</reference>
<dbReference type="OrthoDB" id="3181669at2759"/>
<dbReference type="STRING" id="98765.A0A2R6NII7"/>
<sequence length="542" mass="60885">MIRTHETILHGQDNSSHGLTLQPDTLLLLSNLPAELLAEIFQQYVVMMQQESRQESTVYFRPYHWLRVGGICRVLRHSALQSPLLWNYIVITDHVRQECIEEMLARSQQAPLSVRVRIRTDAEQTKSLLSLICAQLHRVQDLEFSGPWNMLEYVSDRMGTENPALRSLKIAKYAHWGSSVYWQEAKLPFTTEFSHLERLTTVSLTLANLPPCFLRPSLKHLEIHANFLPTFPVDFLNILLQLPLLETIHTEDTQRAWEPYREPVNVRASAPIVTLPHLQSVVLSSSGLLCAYFLEHLSFPSDARIDITCLRTLAAERRIEEDYLIPAIASKFNAGSNAPTGVKPSKPLLSFAARLNGKQNTIILEGWPVRDPEIPFGRACPVPKVRLSFSPFAWSNPFLRKFCGALNLSDVQTAYVGDGLPKPKSGFLAQAFGGMHALRVMHVCGESADDLPEVLDITGDDVTFPHLESLTLERVAFRDFDGPEDDDFAARLEKALTARKQVGAIAQIHIRSASNLSAKDVENMRVAGMPSVWDGIEDIERG</sequence>
<protein>
    <recommendedName>
        <fullName evidence="3">F-box domain-containing protein</fullName>
    </recommendedName>
</protein>
<evidence type="ECO:0000313" key="1">
    <source>
        <dbReference type="EMBL" id="PSR72205.1"/>
    </source>
</evidence>
<evidence type="ECO:0008006" key="3">
    <source>
        <dbReference type="Google" id="ProtNLM"/>
    </source>
</evidence>
<dbReference type="Proteomes" id="UP000186601">
    <property type="component" value="Unassembled WGS sequence"/>
</dbReference>
<evidence type="ECO:0000313" key="2">
    <source>
        <dbReference type="Proteomes" id="UP000186601"/>
    </source>
</evidence>
<gene>
    <name evidence="1" type="ORF">PHLCEN_2v11912</name>
</gene>
<keyword evidence="2" id="KW-1185">Reference proteome</keyword>
<comment type="caution">
    <text evidence="1">The sequence shown here is derived from an EMBL/GenBank/DDBJ whole genome shotgun (WGS) entry which is preliminary data.</text>
</comment>